<keyword evidence="1" id="KW-0812">Transmembrane</keyword>
<evidence type="ECO:0000256" key="1">
    <source>
        <dbReference type="SAM" id="Phobius"/>
    </source>
</evidence>
<dbReference type="InterPro" id="IPR037473">
    <property type="entry name" value="Lcp-like"/>
</dbReference>
<dbReference type="PANTHER" id="PTHR37539:SF1">
    <property type="entry name" value="ER-BOUND OXYGENASE MPAB_MPAB'_RUBBER OXYGENASE CATALYTIC DOMAIN-CONTAINING PROTEIN"/>
    <property type="match status" value="1"/>
</dbReference>
<protein>
    <recommendedName>
        <fullName evidence="2">ER-bound oxygenase mpaB/mpaB'/Rubber oxygenase catalytic domain-containing protein</fullName>
    </recommendedName>
</protein>
<dbReference type="EMBL" id="LZLC01000105">
    <property type="protein sequence ID" value="OBJ42357.1"/>
    <property type="molecule type" value="Genomic_DNA"/>
</dbReference>
<evidence type="ECO:0000313" key="3">
    <source>
        <dbReference type="EMBL" id="OBJ42357.1"/>
    </source>
</evidence>
<feature type="transmembrane region" description="Helical" evidence="1">
    <location>
        <begin position="221"/>
        <end position="240"/>
    </location>
</feature>
<comment type="caution">
    <text evidence="3">The sequence shown here is derived from an EMBL/GenBank/DDBJ whole genome shotgun (WGS) entry which is preliminary data.</text>
</comment>
<dbReference type="OrthoDB" id="7614910at2"/>
<proteinExistence type="predicted"/>
<dbReference type="AlphaFoldDB" id="A0A1A3H240"/>
<evidence type="ECO:0000313" key="4">
    <source>
        <dbReference type="Proteomes" id="UP000093898"/>
    </source>
</evidence>
<keyword evidence="1" id="KW-1133">Transmembrane helix</keyword>
<reference evidence="3 4" key="1">
    <citation type="submission" date="2016-06" db="EMBL/GenBank/DDBJ databases">
        <authorList>
            <person name="Kjaerup R.B."/>
            <person name="Dalgaard T.S."/>
            <person name="Juul-Madsen H.R."/>
        </authorList>
    </citation>
    <scope>NUCLEOTIDE SEQUENCE [LARGE SCALE GENOMIC DNA]</scope>
    <source>
        <strain evidence="3 4">1127319.6</strain>
    </source>
</reference>
<dbReference type="InterPro" id="IPR018713">
    <property type="entry name" value="MPAB/Lcp_cat_dom"/>
</dbReference>
<dbReference type="Proteomes" id="UP000093898">
    <property type="component" value="Unassembled WGS sequence"/>
</dbReference>
<evidence type="ECO:0000259" key="2">
    <source>
        <dbReference type="Pfam" id="PF09995"/>
    </source>
</evidence>
<keyword evidence="1" id="KW-0472">Membrane</keyword>
<dbReference type="RefSeq" id="WP_064980906.1">
    <property type="nucleotide sequence ID" value="NZ_LZLC01000105.1"/>
</dbReference>
<name>A0A1A3H240_MYCMU</name>
<dbReference type="PANTHER" id="PTHR37539">
    <property type="entry name" value="SECRETED PROTEIN-RELATED"/>
    <property type="match status" value="1"/>
</dbReference>
<dbReference type="GO" id="GO:0016491">
    <property type="term" value="F:oxidoreductase activity"/>
    <property type="evidence" value="ECO:0007669"/>
    <property type="project" value="InterPro"/>
</dbReference>
<organism evidence="3 4">
    <name type="scientific">Mycolicibacterium mucogenicum</name>
    <name type="common">Mycobacterium mucogenicum</name>
    <dbReference type="NCBI Taxonomy" id="56689"/>
    <lineage>
        <taxon>Bacteria</taxon>
        <taxon>Bacillati</taxon>
        <taxon>Actinomycetota</taxon>
        <taxon>Actinomycetes</taxon>
        <taxon>Mycobacteriales</taxon>
        <taxon>Mycobacteriaceae</taxon>
        <taxon>Mycolicibacterium</taxon>
    </lineage>
</organism>
<dbReference type="Pfam" id="PF09995">
    <property type="entry name" value="MPAB_Lcp_cat"/>
    <property type="match status" value="1"/>
</dbReference>
<sequence>MASPDLRSATDLEARAPEPEIASATSLRLLPKFLSEDLRPTNAQVEGFVKYGSIGDPTADALVAAMKGPGSKDLRGQFERALATGIDSVEDAPQVLRDFFAAVDEVPYWVDPDKLLRGAEVTNRLGPLLAPSLLVGLALTYTTPDGNAVLLRAGDTKSKAGTRAVETLSWLAEVTTPGNLSRGAQGYRSTVRVRLTHAFLRSGMPQRADWDPERFAVHQQVFSSVIVAFTVVPLVVGLMAGNRYSRRDREAVVHLWRYIAFMVGVHPNLIPATESDTARLLWMFLDSVIAPDDDSLLLNTALIEAYPQIYGVTGSSLTHRFARWLLPQLHSAMSRAALGDEVSDQLGFPRLNPLVFPVFATTIALNTAWSALDFVGPVRRGRTEVLRRGRDAVIDRMVQRTHADRSYRRE</sequence>
<feature type="domain" description="ER-bound oxygenase mpaB/mpaB'/Rubber oxygenase catalytic" evidence="2">
    <location>
        <begin position="151"/>
        <end position="350"/>
    </location>
</feature>
<accession>A0A1A3H240</accession>
<gene>
    <name evidence="3" type="ORF">A5630_21025</name>
</gene>